<proteinExistence type="inferred from homology"/>
<dbReference type="Pfam" id="PF01373">
    <property type="entry name" value="Glyco_hydro_14"/>
    <property type="match status" value="2"/>
</dbReference>
<dbReference type="KEGG" id="qsa:O6P43_003508"/>
<reference evidence="6" key="1">
    <citation type="journal article" date="2023" name="Science">
        <title>Elucidation of the pathway for biosynthesis of saponin adjuvants from the soapbark tree.</title>
        <authorList>
            <person name="Reed J."/>
            <person name="Orme A."/>
            <person name="El-Demerdash A."/>
            <person name="Owen C."/>
            <person name="Martin L.B.B."/>
            <person name="Misra R.C."/>
            <person name="Kikuchi S."/>
            <person name="Rejzek M."/>
            <person name="Martin A.C."/>
            <person name="Harkess A."/>
            <person name="Leebens-Mack J."/>
            <person name="Louveau T."/>
            <person name="Stephenson M.J."/>
            <person name="Osbourn A."/>
        </authorList>
    </citation>
    <scope>NUCLEOTIDE SEQUENCE</scope>
    <source>
        <strain evidence="6">S10</strain>
    </source>
</reference>
<keyword evidence="7" id="KW-1185">Reference proteome</keyword>
<dbReference type="PRINTS" id="PR00750">
    <property type="entry name" value="BETAAMYLASE"/>
</dbReference>
<gene>
    <name evidence="6" type="ORF">O6P43_003508</name>
</gene>
<evidence type="ECO:0000256" key="2">
    <source>
        <dbReference type="ARBA" id="ARBA00023277"/>
    </source>
</evidence>
<dbReference type="PANTHER" id="PTHR31352:SF3">
    <property type="entry name" value="INACTIVE BETA-AMYLASE 9"/>
    <property type="match status" value="1"/>
</dbReference>
<evidence type="ECO:0000313" key="7">
    <source>
        <dbReference type="Proteomes" id="UP001163823"/>
    </source>
</evidence>
<dbReference type="EC" id="3.2.1.2" evidence="4"/>
<dbReference type="EMBL" id="JARAOO010000002">
    <property type="protein sequence ID" value="KAJ7980210.1"/>
    <property type="molecule type" value="Genomic_DNA"/>
</dbReference>
<feature type="region of interest" description="Disordered" evidence="5">
    <location>
        <begin position="465"/>
        <end position="494"/>
    </location>
</feature>
<evidence type="ECO:0000256" key="5">
    <source>
        <dbReference type="SAM" id="MobiDB-lite"/>
    </source>
</evidence>
<dbReference type="PANTHER" id="PTHR31352">
    <property type="entry name" value="BETA-AMYLASE 1, CHLOROPLASTIC"/>
    <property type="match status" value="1"/>
</dbReference>
<dbReference type="Gene3D" id="3.20.20.80">
    <property type="entry name" value="Glycosidases"/>
    <property type="match status" value="2"/>
</dbReference>
<dbReference type="InterPro" id="IPR017853">
    <property type="entry name" value="GH"/>
</dbReference>
<keyword evidence="3 4" id="KW-0624">Polysaccharide degradation</keyword>
<comment type="similarity">
    <text evidence="1 4">Belongs to the glycosyl hydrolase 14 family.</text>
</comment>
<protein>
    <recommendedName>
        <fullName evidence="4">Beta-amylase</fullName>
        <ecNumber evidence="4">3.2.1.2</ecNumber>
    </recommendedName>
</protein>
<dbReference type="InterPro" id="IPR001554">
    <property type="entry name" value="Glyco_hydro_14"/>
</dbReference>
<comment type="catalytic activity">
    <reaction evidence="4">
        <text>Hydrolysis of (1-&gt;4)-alpha-D-glucosidic linkages in polysaccharides so as to remove successive maltose units from the non-reducing ends of the chains.</text>
        <dbReference type="EC" id="3.2.1.2"/>
    </reaction>
</comment>
<accession>A0AAD7QF94</accession>
<comment type="caution">
    <text evidence="6">The sequence shown here is derived from an EMBL/GenBank/DDBJ whole genome shotgun (WGS) entry which is preliminary data.</text>
</comment>
<keyword evidence="4" id="KW-0326">Glycosidase</keyword>
<dbReference type="Proteomes" id="UP001163823">
    <property type="component" value="Chromosome 2"/>
</dbReference>
<keyword evidence="2 4" id="KW-0119">Carbohydrate metabolism</keyword>
<organism evidence="6 7">
    <name type="scientific">Quillaja saponaria</name>
    <name type="common">Soap bark tree</name>
    <dbReference type="NCBI Taxonomy" id="32244"/>
    <lineage>
        <taxon>Eukaryota</taxon>
        <taxon>Viridiplantae</taxon>
        <taxon>Streptophyta</taxon>
        <taxon>Embryophyta</taxon>
        <taxon>Tracheophyta</taxon>
        <taxon>Spermatophyta</taxon>
        <taxon>Magnoliopsida</taxon>
        <taxon>eudicotyledons</taxon>
        <taxon>Gunneridae</taxon>
        <taxon>Pentapetalae</taxon>
        <taxon>rosids</taxon>
        <taxon>fabids</taxon>
        <taxon>Fabales</taxon>
        <taxon>Quillajaceae</taxon>
        <taxon>Quillaja</taxon>
    </lineage>
</organism>
<name>A0AAD7QF94_QUISA</name>
<evidence type="ECO:0000313" key="6">
    <source>
        <dbReference type="EMBL" id="KAJ7980210.1"/>
    </source>
</evidence>
<keyword evidence="4" id="KW-0378">Hydrolase</keyword>
<dbReference type="AlphaFoldDB" id="A0AAD7QF94"/>
<evidence type="ECO:0000256" key="1">
    <source>
        <dbReference type="ARBA" id="ARBA00005652"/>
    </source>
</evidence>
<evidence type="ECO:0000256" key="4">
    <source>
        <dbReference type="RuleBase" id="RU000509"/>
    </source>
</evidence>
<sequence length="494" mass="54461">MEVSVISSSQAKIGKTELAYRDLGFYSLKANRLFSSNRICFDRNTRWKKAGLRLTLKAVQSEVVISEKLLDSGRISESQGLRLFVGLPIDSVSDCNTVNHARAIAAGLKALKLLGVEGVELPVWWGIVEKDAMGKYEWSGYLALAEMVQKADHSGQHYKECLSLAVDNLPIFNGKTPIQIYHEFCESFKSSFLPFMGSTITGISLGLGPNGELRYPSHRQLLSSSKVHGVGEFQCYDPNMLSNLKQHAVATGNANWGLGGPHDAPTYDQSPNSNNFFKDGGSWESAYGDFFLSWYSSLLITHGDSLLSLACSTFSDTEVTIYGKVPLMHSWYKSRSRPSELTAGFYNTSNRDGYEAVAEMFARNSCRMILPGMDLSDAHQHESLSSPELLLAQIKAACRKHGVKVSGQNSSVSSAPEGFQQIKKNMLGDKIMDLFTYQRMGADFFSPDHFPSFTEFVRSLNQPGLQSDDLLAGEEASSEPIPENSESSMHMQAA</sequence>
<feature type="compositionally biased region" description="Low complexity" evidence="5">
    <location>
        <begin position="474"/>
        <end position="488"/>
    </location>
</feature>
<dbReference type="GO" id="GO:0016161">
    <property type="term" value="F:beta-amylase activity"/>
    <property type="evidence" value="ECO:0007669"/>
    <property type="project" value="UniProtKB-EC"/>
</dbReference>
<dbReference type="GO" id="GO:0000272">
    <property type="term" value="P:polysaccharide catabolic process"/>
    <property type="evidence" value="ECO:0007669"/>
    <property type="project" value="UniProtKB-KW"/>
</dbReference>
<dbReference type="SUPFAM" id="SSF51445">
    <property type="entry name" value="(Trans)glycosidases"/>
    <property type="match status" value="1"/>
</dbReference>
<evidence type="ECO:0000256" key="3">
    <source>
        <dbReference type="ARBA" id="ARBA00023326"/>
    </source>
</evidence>